<dbReference type="PANTHER" id="PTHR30483">
    <property type="entry name" value="LEUCINE-SPECIFIC-BINDING PROTEIN"/>
    <property type="match status" value="1"/>
</dbReference>
<reference evidence="6" key="1">
    <citation type="submission" date="2022-11" db="EMBL/GenBank/DDBJ databases">
        <title>Nonomuraea corallina sp. nov., a new species of the genus Nonomuraea isolated from sea side sediment in Thai sea.</title>
        <authorList>
            <person name="Ngamcharungchit C."/>
            <person name="Matsumoto A."/>
            <person name="Suriyachadkun C."/>
            <person name="Panbangred W."/>
            <person name="Inahashi Y."/>
            <person name="Intra B."/>
        </authorList>
    </citation>
    <scope>NUCLEOTIDE SEQUENCE</scope>
    <source>
        <strain evidence="6">MCN248</strain>
    </source>
</reference>
<dbReference type="PANTHER" id="PTHR30483:SF6">
    <property type="entry name" value="PERIPLASMIC BINDING PROTEIN OF ABC TRANSPORTER FOR NATURAL AMINO ACIDS"/>
    <property type="match status" value="1"/>
</dbReference>
<keyword evidence="2" id="KW-0813">Transport</keyword>
<evidence type="ECO:0000256" key="4">
    <source>
        <dbReference type="ARBA" id="ARBA00022970"/>
    </source>
</evidence>
<name>A0ABT4SBX4_9ACTN</name>
<evidence type="ECO:0000313" key="6">
    <source>
        <dbReference type="EMBL" id="MDA0634692.1"/>
    </source>
</evidence>
<dbReference type="Gene3D" id="3.40.50.2300">
    <property type="match status" value="2"/>
</dbReference>
<dbReference type="InterPro" id="IPR000709">
    <property type="entry name" value="Leu_Ile_Val-bd"/>
</dbReference>
<dbReference type="InterPro" id="IPR028082">
    <property type="entry name" value="Peripla_BP_I"/>
</dbReference>
<proteinExistence type="inferred from homology"/>
<keyword evidence="7" id="KW-1185">Reference proteome</keyword>
<dbReference type="RefSeq" id="WP_270155513.1">
    <property type="nucleotide sequence ID" value="NZ_JAPNNL010000048.1"/>
</dbReference>
<keyword evidence="4" id="KW-0029">Amino-acid transport</keyword>
<accession>A0ABT4SBX4</accession>
<gene>
    <name evidence="6" type="ORF">OUY22_14810</name>
</gene>
<dbReference type="PROSITE" id="PS51257">
    <property type="entry name" value="PROKAR_LIPOPROTEIN"/>
    <property type="match status" value="1"/>
</dbReference>
<dbReference type="Pfam" id="PF13458">
    <property type="entry name" value="Peripla_BP_6"/>
    <property type="match status" value="1"/>
</dbReference>
<dbReference type="InterPro" id="IPR028081">
    <property type="entry name" value="Leu-bd"/>
</dbReference>
<evidence type="ECO:0000313" key="7">
    <source>
        <dbReference type="Proteomes" id="UP001144036"/>
    </source>
</evidence>
<dbReference type="Proteomes" id="UP001144036">
    <property type="component" value="Unassembled WGS sequence"/>
</dbReference>
<evidence type="ECO:0000256" key="1">
    <source>
        <dbReference type="ARBA" id="ARBA00010062"/>
    </source>
</evidence>
<evidence type="ECO:0000256" key="3">
    <source>
        <dbReference type="ARBA" id="ARBA00022729"/>
    </source>
</evidence>
<dbReference type="EMBL" id="JAPNNL010000048">
    <property type="protein sequence ID" value="MDA0634692.1"/>
    <property type="molecule type" value="Genomic_DNA"/>
</dbReference>
<evidence type="ECO:0000259" key="5">
    <source>
        <dbReference type="Pfam" id="PF13458"/>
    </source>
</evidence>
<keyword evidence="3" id="KW-0732">Signal</keyword>
<evidence type="ECO:0000256" key="2">
    <source>
        <dbReference type="ARBA" id="ARBA00022448"/>
    </source>
</evidence>
<sequence>MRGSGLRWISAAAVSTLVLTGCAGKEERAKAAGETAGAGWSAGVDTIKIGLIAPMTGPYAILGILQENSIRVEMERVNEAGGIGGAKLDLVIRDSALDPGKAVQATNELVGDSQVHFVVGPSLSAFYNASKNIFETNRKLNCQPGVGTGDFGSLKYGFRSQDPNNLSVEKLVEYLKAKGVTSVGLVYEADDTGKAMDGYFKEFGPKYGVEYKGYQETRNDDQSHRPYVDKLKDAGAIVVSSNASGAKTMAAAAEAGFKGVMAGTSGLQNVSFLDAAQDMAVGSVFAAGNVQFNIRDRATWKAGYRTHVEAIEKKYGVVEGPKSGAKMPKGTAIAGDCVTAFAKAAENAKSLDPDKLATAMEQLNIPDSETPSGNSIKPADHEFYHMEDIHIYQWDKDDDGWFVTDVTPES</sequence>
<protein>
    <submittedName>
        <fullName evidence="6">ABC transporter substrate-binding protein</fullName>
    </submittedName>
</protein>
<feature type="domain" description="Leucine-binding protein" evidence="5">
    <location>
        <begin position="46"/>
        <end position="397"/>
    </location>
</feature>
<dbReference type="PRINTS" id="PR00337">
    <property type="entry name" value="LEUILEVALBP"/>
</dbReference>
<comment type="caution">
    <text evidence="6">The sequence shown here is derived from an EMBL/GenBank/DDBJ whole genome shotgun (WGS) entry which is preliminary data.</text>
</comment>
<organism evidence="6 7">
    <name type="scientific">Nonomuraea corallina</name>
    <dbReference type="NCBI Taxonomy" id="2989783"/>
    <lineage>
        <taxon>Bacteria</taxon>
        <taxon>Bacillati</taxon>
        <taxon>Actinomycetota</taxon>
        <taxon>Actinomycetes</taxon>
        <taxon>Streptosporangiales</taxon>
        <taxon>Streptosporangiaceae</taxon>
        <taxon>Nonomuraea</taxon>
    </lineage>
</organism>
<dbReference type="InterPro" id="IPR051010">
    <property type="entry name" value="BCAA_transport"/>
</dbReference>
<comment type="similarity">
    <text evidence="1">Belongs to the leucine-binding protein family.</text>
</comment>
<dbReference type="SUPFAM" id="SSF53822">
    <property type="entry name" value="Periplasmic binding protein-like I"/>
    <property type="match status" value="1"/>
</dbReference>